<reference evidence="2" key="1">
    <citation type="submission" date="2020-10" db="EMBL/GenBank/DDBJ databases">
        <authorList>
            <person name="Gilroy R."/>
        </authorList>
    </citation>
    <scope>NUCLEOTIDE SEQUENCE</scope>
    <source>
        <strain evidence="2">B1-20833</strain>
    </source>
</reference>
<feature type="transmembrane region" description="Helical" evidence="1">
    <location>
        <begin position="97"/>
        <end position="117"/>
    </location>
</feature>
<evidence type="ECO:0008006" key="4">
    <source>
        <dbReference type="Google" id="ProtNLM"/>
    </source>
</evidence>
<evidence type="ECO:0000256" key="1">
    <source>
        <dbReference type="SAM" id="Phobius"/>
    </source>
</evidence>
<dbReference type="AlphaFoldDB" id="A0A9D9EW90"/>
<feature type="transmembrane region" description="Helical" evidence="1">
    <location>
        <begin position="35"/>
        <end position="54"/>
    </location>
</feature>
<keyword evidence="1" id="KW-1133">Transmembrane helix</keyword>
<name>A0A9D9EW90_9BACT</name>
<gene>
    <name evidence="2" type="ORF">IAC06_07550</name>
</gene>
<dbReference type="EMBL" id="JADIMI010000070">
    <property type="protein sequence ID" value="MBO8452720.1"/>
    <property type="molecule type" value="Genomic_DNA"/>
</dbReference>
<reference evidence="2" key="2">
    <citation type="journal article" date="2021" name="PeerJ">
        <title>Extensive microbial diversity within the chicken gut microbiome revealed by metagenomics and culture.</title>
        <authorList>
            <person name="Gilroy R."/>
            <person name="Ravi A."/>
            <person name="Getino M."/>
            <person name="Pursley I."/>
            <person name="Horton D.L."/>
            <person name="Alikhan N.F."/>
            <person name="Baker D."/>
            <person name="Gharbi K."/>
            <person name="Hall N."/>
            <person name="Watson M."/>
            <person name="Adriaenssens E.M."/>
            <person name="Foster-Nyarko E."/>
            <person name="Jarju S."/>
            <person name="Secka A."/>
            <person name="Antonio M."/>
            <person name="Oren A."/>
            <person name="Chaudhuri R.R."/>
            <person name="La Ragione R."/>
            <person name="Hildebrand F."/>
            <person name="Pallen M.J."/>
        </authorList>
    </citation>
    <scope>NUCLEOTIDE SEQUENCE</scope>
    <source>
        <strain evidence="2">B1-20833</strain>
    </source>
</reference>
<keyword evidence="1" id="KW-0472">Membrane</keyword>
<sequence length="118" mass="13541">MKKLDKTTVKTIILVTVLLILAIAFSLFFNRNKGWLSLVIVLSPMISLIIALLINDYVMRKKYNLEKEEGSFRYKGEEEYLPFSEVLRRKHESDRRCLLITVGINIGLLGLMILGALL</sequence>
<evidence type="ECO:0000313" key="2">
    <source>
        <dbReference type="EMBL" id="MBO8452720.1"/>
    </source>
</evidence>
<accession>A0A9D9EW90</accession>
<keyword evidence="1" id="KW-0812">Transmembrane</keyword>
<comment type="caution">
    <text evidence="2">The sequence shown here is derived from an EMBL/GenBank/DDBJ whole genome shotgun (WGS) entry which is preliminary data.</text>
</comment>
<feature type="transmembrane region" description="Helical" evidence="1">
    <location>
        <begin position="12"/>
        <end position="29"/>
    </location>
</feature>
<protein>
    <recommendedName>
        <fullName evidence="4">DUF3899 domain-containing protein</fullName>
    </recommendedName>
</protein>
<dbReference type="Proteomes" id="UP000823661">
    <property type="component" value="Unassembled WGS sequence"/>
</dbReference>
<proteinExistence type="predicted"/>
<evidence type="ECO:0000313" key="3">
    <source>
        <dbReference type="Proteomes" id="UP000823661"/>
    </source>
</evidence>
<organism evidence="2 3">
    <name type="scientific">Candidatus Cryptobacteroides intestinavium</name>
    <dbReference type="NCBI Taxonomy" id="2840766"/>
    <lineage>
        <taxon>Bacteria</taxon>
        <taxon>Pseudomonadati</taxon>
        <taxon>Bacteroidota</taxon>
        <taxon>Bacteroidia</taxon>
        <taxon>Bacteroidales</taxon>
        <taxon>Candidatus Cryptobacteroides</taxon>
    </lineage>
</organism>